<dbReference type="CDD" id="cd07433">
    <property type="entry name" value="PHP_PolIIIA_DnaE1"/>
    <property type="match status" value="1"/>
</dbReference>
<evidence type="ECO:0000256" key="7">
    <source>
        <dbReference type="ARBA" id="ARBA00022695"/>
    </source>
</evidence>
<protein>
    <recommendedName>
        <fullName evidence="4">DNA polymerase III subunit alpha</fullName>
        <ecNumber evidence="3">2.7.7.7</ecNumber>
    </recommendedName>
</protein>
<evidence type="ECO:0000256" key="6">
    <source>
        <dbReference type="ARBA" id="ARBA00022679"/>
    </source>
</evidence>
<dbReference type="GO" id="GO:0003676">
    <property type="term" value="F:nucleic acid binding"/>
    <property type="evidence" value="ECO:0007669"/>
    <property type="project" value="InterPro"/>
</dbReference>
<dbReference type="InterPro" id="IPR004365">
    <property type="entry name" value="NA-bd_OB_tRNA"/>
</dbReference>
<evidence type="ECO:0000256" key="12">
    <source>
        <dbReference type="ARBA" id="ARBA00049244"/>
    </source>
</evidence>
<comment type="catalytic activity">
    <reaction evidence="12">
        <text>DNA(n) + a 2'-deoxyribonucleoside 5'-triphosphate = DNA(n+1) + diphosphate</text>
        <dbReference type="Rhea" id="RHEA:22508"/>
        <dbReference type="Rhea" id="RHEA-COMP:17339"/>
        <dbReference type="Rhea" id="RHEA-COMP:17340"/>
        <dbReference type="ChEBI" id="CHEBI:33019"/>
        <dbReference type="ChEBI" id="CHEBI:61560"/>
        <dbReference type="ChEBI" id="CHEBI:173112"/>
        <dbReference type="EC" id="2.7.7.7"/>
    </reaction>
</comment>
<keyword evidence="6 14" id="KW-0808">Transferase</keyword>
<keyword evidence="8" id="KW-0235">DNA replication</keyword>
<evidence type="ECO:0000256" key="8">
    <source>
        <dbReference type="ARBA" id="ARBA00022705"/>
    </source>
</evidence>
<dbReference type="InterPro" id="IPR011708">
    <property type="entry name" value="DNA_pol3_alpha_NTPase_dom"/>
</dbReference>
<keyword evidence="9" id="KW-0239">DNA-directed DNA polymerase</keyword>
<keyword evidence="15" id="KW-1185">Reference proteome</keyword>
<dbReference type="InterPro" id="IPR004013">
    <property type="entry name" value="PHP_dom"/>
</dbReference>
<dbReference type="Pfam" id="PF02811">
    <property type="entry name" value="PHP"/>
    <property type="match status" value="1"/>
</dbReference>
<dbReference type="RefSeq" id="WP_207931893.1">
    <property type="nucleotide sequence ID" value="NZ_CP062222.1"/>
</dbReference>
<dbReference type="GO" id="GO:0005737">
    <property type="term" value="C:cytoplasm"/>
    <property type="evidence" value="ECO:0007669"/>
    <property type="project" value="UniProtKB-SubCell"/>
</dbReference>
<dbReference type="CDD" id="cd04485">
    <property type="entry name" value="DnaE_OBF"/>
    <property type="match status" value="1"/>
</dbReference>
<dbReference type="Pfam" id="PF01336">
    <property type="entry name" value="tRNA_anti-codon"/>
    <property type="match status" value="1"/>
</dbReference>
<dbReference type="NCBIfam" id="NF004226">
    <property type="entry name" value="PRK05673.1"/>
    <property type="match status" value="1"/>
</dbReference>
<dbReference type="InterPro" id="IPR040982">
    <property type="entry name" value="DNA_pol3_finger"/>
</dbReference>
<dbReference type="Gene3D" id="3.20.20.140">
    <property type="entry name" value="Metal-dependent hydrolases"/>
    <property type="match status" value="1"/>
</dbReference>
<evidence type="ECO:0000256" key="9">
    <source>
        <dbReference type="ARBA" id="ARBA00022932"/>
    </source>
</evidence>
<keyword evidence="5" id="KW-0963">Cytoplasm</keyword>
<comment type="subcellular location">
    <subcellularLocation>
        <location evidence="1">Cytoplasm</location>
    </subcellularLocation>
</comment>
<gene>
    <name evidence="14" type="primary">dnaE</name>
    <name evidence="14" type="ORF">IFJ75_07035</name>
</gene>
<dbReference type="SMART" id="SM00481">
    <property type="entry name" value="POLIIIAc"/>
    <property type="match status" value="1"/>
</dbReference>
<sequence length="1165" mass="128075">MSRFRPADEDQAITEAVSTTGFVHLRVRSAYSLLEGAIKAGKIPKLAADAGMPAVGVADRANLFGALEFSEAAKGAGVQPLIACALPVTGIGGRAGERWAKVPTVVLICQDTTGWGNLAALSSSAYLDAGDNEPGVPWEKIVAHSEGLILLSGGPDGPVDPLYVQNKTAEGDAALTEMARVFGDRFYVELQRHGLPHEGQGEQGLVQWAYANDVPLVATNDVYYAKQAQAKSHDALLCIADGAFTGQEDRRRITDQHWFKSAEAMRELFADLPEACDNTIDIARRCAFLVKTHAPILPRFDTGAGRSEADELAHQAREGLKVRLTEVTAAVPEEEYWARLEWEVGIIQQMGFPGYFLIVSDFIKWAKDHSIPVGPGRGSGAGSLVAWALTITDLDPLRFGLLFERFLNPERVSMPDFDIDFCQERREEVIDYVQAHYGKDRVAQIITFGTLQARAVLRDVGRVLQMPLGQVDRLCKMVPNNPANPVTLAQAIDLEPRLKEARDAEPAVKNLLETALELEGLYRNASTHAAGIVIGDRPLVELVPLYQDPRSTIPASQFNMKWVEPAGLVKFDFLGLKTLTTLDRAHGYLSRRGAAPIWNQLPLDDKTTYELMASGQTVGVFQLESQGMRDTLRKMRCGSIEEITALISLYRPGPMEMIDTYIDRKFGRAEVDYLHPSLKEVLTETYGVIIYQEQVMKIAQILAGYSLGEADLLRRAMGKKKKEEMDFQKARFIKGASEKSVPEQQSDSIFELVAKFAGYGFNKSHAAAYALISYQTGWLKANAPVEFFAASMSLDLSNTDKLAVFYQDARKFEVPVLAPDVNRSSADFDVAWEDGKGSVLYALGAIRNVGLEAMKHLVEVRETGGRFTDIFDFLERVDPRAVNKRALEGLAKAGAFDSIHPNRRQLLEQADVLMAYCQSVAADRTSSQVSLFGADQAAAARPRLKSVEPWIGPEQLDHELSAVGFYLSGHPLEDMIPALKRKRVTFVAEATALAESGHEAFMMAGVVRRRQERASARTGEKFAFVNFSDPTGEFECLFPPEQLRKCREVLEVGASVLVRIRAKSSDGEVRFFGDDASRLDTLIDESTAGMRVHVSARGTDAEAIRARLERSQQASKGAKGGEITLVASLDGRREVELRLPGRYRMDAALRGALKSAPGVLMLEDA</sequence>
<dbReference type="SUPFAM" id="SSF89550">
    <property type="entry name" value="PHP domain-like"/>
    <property type="match status" value="1"/>
</dbReference>
<dbReference type="NCBIfam" id="TIGR00594">
    <property type="entry name" value="polc"/>
    <property type="match status" value="1"/>
</dbReference>
<dbReference type="InterPro" id="IPR041931">
    <property type="entry name" value="DNA_pol3_alpha_thumb_dom"/>
</dbReference>
<evidence type="ECO:0000313" key="14">
    <source>
        <dbReference type="EMBL" id="QTC92614.1"/>
    </source>
</evidence>
<comment type="function">
    <text evidence="10">DNA polymerase III is a complex, multichain enzyme responsible for most of the replicative synthesis in bacteria. This DNA polymerase also exhibits 3' to 5' exonuclease activity. The alpha chain is the DNA polymerase.</text>
</comment>
<organism evidence="14 15">
    <name type="scientific">Brevundimonas goettingensis</name>
    <dbReference type="NCBI Taxonomy" id="2774190"/>
    <lineage>
        <taxon>Bacteria</taxon>
        <taxon>Pseudomonadati</taxon>
        <taxon>Pseudomonadota</taxon>
        <taxon>Alphaproteobacteria</taxon>
        <taxon>Caulobacterales</taxon>
        <taxon>Caulobacteraceae</taxon>
        <taxon>Brevundimonas</taxon>
    </lineage>
</organism>
<accession>A0A975C526</accession>
<dbReference type="GO" id="GO:0003887">
    <property type="term" value="F:DNA-directed DNA polymerase activity"/>
    <property type="evidence" value="ECO:0007669"/>
    <property type="project" value="UniProtKB-KW"/>
</dbReference>
<reference evidence="14" key="1">
    <citation type="submission" date="2020-09" db="EMBL/GenBank/DDBJ databases">
        <title>Brevundimonas sp. LVF2 isolated from a puddle in Goettingen, Germany.</title>
        <authorList>
            <person name="Friedrich I."/>
            <person name="Klassen A."/>
            <person name="Hannes N."/>
            <person name="Schneider D."/>
            <person name="Hertel R."/>
            <person name="Daniel R."/>
        </authorList>
    </citation>
    <scope>NUCLEOTIDE SEQUENCE</scope>
    <source>
        <strain evidence="14">LVF2</strain>
    </source>
</reference>
<dbReference type="Gene3D" id="1.10.10.1600">
    <property type="entry name" value="Bacterial DNA polymerase III alpha subunit, thumb domain"/>
    <property type="match status" value="1"/>
</dbReference>
<dbReference type="Pfam" id="PF07733">
    <property type="entry name" value="DNA_pol3_alpha"/>
    <property type="match status" value="1"/>
</dbReference>
<dbReference type="InterPro" id="IPR004805">
    <property type="entry name" value="DnaE2/DnaE/PolC"/>
</dbReference>
<dbReference type="Proteomes" id="UP000663918">
    <property type="component" value="Chromosome"/>
</dbReference>
<keyword evidence="7 14" id="KW-0548">Nucleotidyltransferase</keyword>
<feature type="domain" description="Polymerase/histidinol phosphatase N-terminal" evidence="13">
    <location>
        <begin position="23"/>
        <end position="90"/>
    </location>
</feature>
<evidence type="ECO:0000313" key="15">
    <source>
        <dbReference type="Proteomes" id="UP000663918"/>
    </source>
</evidence>
<dbReference type="EMBL" id="CP062222">
    <property type="protein sequence ID" value="QTC92614.1"/>
    <property type="molecule type" value="Genomic_DNA"/>
</dbReference>
<evidence type="ECO:0000256" key="5">
    <source>
        <dbReference type="ARBA" id="ARBA00022490"/>
    </source>
</evidence>
<name>A0A975C526_9CAUL</name>
<dbReference type="Pfam" id="PF17657">
    <property type="entry name" value="DNA_pol3_finger"/>
    <property type="match status" value="1"/>
</dbReference>
<proteinExistence type="inferred from homology"/>
<comment type="subunit">
    <text evidence="11">DNA polymerase III contains a core (composed of alpha, epsilon and theta chains) that associates with a tau subunit. This core dimerizes to form the POLIII' complex. PolIII' associates with the gamma complex (composed of gamma, delta, delta', psi and chi chains) and with the beta chain to form the complete DNA polymerase III complex.</text>
</comment>
<evidence type="ECO:0000256" key="10">
    <source>
        <dbReference type="ARBA" id="ARBA00025611"/>
    </source>
</evidence>
<dbReference type="GO" id="GO:0008408">
    <property type="term" value="F:3'-5' exonuclease activity"/>
    <property type="evidence" value="ECO:0007669"/>
    <property type="project" value="InterPro"/>
</dbReference>
<evidence type="ECO:0000256" key="3">
    <source>
        <dbReference type="ARBA" id="ARBA00012417"/>
    </source>
</evidence>
<dbReference type="Pfam" id="PF14579">
    <property type="entry name" value="HHH_6"/>
    <property type="match status" value="1"/>
</dbReference>
<dbReference type="InterPro" id="IPR016195">
    <property type="entry name" value="Pol/histidinol_Pase-like"/>
</dbReference>
<dbReference type="InterPro" id="IPR029460">
    <property type="entry name" value="DNAPol_HHH"/>
</dbReference>
<dbReference type="InterPro" id="IPR003141">
    <property type="entry name" value="Pol/His_phosphatase_N"/>
</dbReference>
<dbReference type="PANTHER" id="PTHR32294">
    <property type="entry name" value="DNA POLYMERASE III SUBUNIT ALPHA"/>
    <property type="match status" value="1"/>
</dbReference>
<dbReference type="EC" id="2.7.7.7" evidence="3"/>
<dbReference type="InterPro" id="IPR049821">
    <property type="entry name" value="PolIIIA_DnaE1_PHP"/>
</dbReference>
<evidence type="ECO:0000256" key="11">
    <source>
        <dbReference type="ARBA" id="ARBA00026073"/>
    </source>
</evidence>
<comment type="similarity">
    <text evidence="2">Belongs to the DNA polymerase type-C family. DnaE subfamily.</text>
</comment>
<evidence type="ECO:0000256" key="1">
    <source>
        <dbReference type="ARBA" id="ARBA00004496"/>
    </source>
</evidence>
<evidence type="ECO:0000256" key="2">
    <source>
        <dbReference type="ARBA" id="ARBA00009496"/>
    </source>
</evidence>
<evidence type="ECO:0000259" key="13">
    <source>
        <dbReference type="SMART" id="SM00481"/>
    </source>
</evidence>
<dbReference type="Gene3D" id="1.10.150.870">
    <property type="match status" value="1"/>
</dbReference>
<dbReference type="PANTHER" id="PTHR32294:SF0">
    <property type="entry name" value="DNA POLYMERASE III SUBUNIT ALPHA"/>
    <property type="match status" value="1"/>
</dbReference>
<dbReference type="AlphaFoldDB" id="A0A975C526"/>
<dbReference type="GO" id="GO:0006260">
    <property type="term" value="P:DNA replication"/>
    <property type="evidence" value="ECO:0007669"/>
    <property type="project" value="UniProtKB-KW"/>
</dbReference>
<evidence type="ECO:0000256" key="4">
    <source>
        <dbReference type="ARBA" id="ARBA00019114"/>
    </source>
</evidence>
<dbReference type="KEGG" id="bgoe:IFJ75_07035"/>